<name>A0A9N9YM17_9HYPO</name>
<reference evidence="1" key="1">
    <citation type="submission" date="2021-10" db="EMBL/GenBank/DDBJ databases">
        <authorList>
            <person name="Piombo E."/>
        </authorList>
    </citation>
    <scope>NUCLEOTIDE SEQUENCE</scope>
</reference>
<organism evidence="1 2">
    <name type="scientific">Clonostachys rhizophaga</name>
    <dbReference type="NCBI Taxonomy" id="160324"/>
    <lineage>
        <taxon>Eukaryota</taxon>
        <taxon>Fungi</taxon>
        <taxon>Dikarya</taxon>
        <taxon>Ascomycota</taxon>
        <taxon>Pezizomycotina</taxon>
        <taxon>Sordariomycetes</taxon>
        <taxon>Hypocreomycetidae</taxon>
        <taxon>Hypocreales</taxon>
        <taxon>Bionectriaceae</taxon>
        <taxon>Clonostachys</taxon>
    </lineage>
</organism>
<sequence>MSPGKGSFGEYLFEPPIATIYDRLKRQLCMSPLFSWSPFQILSINPPDLLKLGCGLDWSGLLGHWSAGDRLATTSAWLRRRHHDGILPLGRLWSWLSSGRTSSELRHRLDWSRLLRHWSTGDGTTTAWLGGRHHNSVLPLRGLWPRLGSRRPPSELGYRLDRPGFLRYRSTGDRLALAAASTWLLRWYHDGVLALGLRDGRVPSHQLFKLILEITIVEVDLFEEVPYSQLKCKVAVVRSERKIVGSYWSSKSRLSKRDQEDRKD</sequence>
<accession>A0A9N9YM17</accession>
<gene>
    <name evidence="1" type="ORF">CRHIZ90672A_00010990</name>
</gene>
<proteinExistence type="predicted"/>
<evidence type="ECO:0000313" key="1">
    <source>
        <dbReference type="EMBL" id="CAH0023546.1"/>
    </source>
</evidence>
<evidence type="ECO:0000313" key="2">
    <source>
        <dbReference type="Proteomes" id="UP000696573"/>
    </source>
</evidence>
<protein>
    <submittedName>
        <fullName evidence="1">Uncharacterized protein</fullName>
    </submittedName>
</protein>
<dbReference type="Proteomes" id="UP000696573">
    <property type="component" value="Unassembled WGS sequence"/>
</dbReference>
<keyword evidence="2" id="KW-1185">Reference proteome</keyword>
<dbReference type="EMBL" id="CABFNQ020000692">
    <property type="protein sequence ID" value="CAH0023546.1"/>
    <property type="molecule type" value="Genomic_DNA"/>
</dbReference>
<dbReference type="AlphaFoldDB" id="A0A9N9YM17"/>
<comment type="caution">
    <text evidence="1">The sequence shown here is derived from an EMBL/GenBank/DDBJ whole genome shotgun (WGS) entry which is preliminary data.</text>
</comment>